<gene>
    <name evidence="2" type="ORF">GCM10009776_25910</name>
</gene>
<dbReference type="RefSeq" id="WP_344095296.1">
    <property type="nucleotide sequence ID" value="NZ_BAAAOG010000005.1"/>
</dbReference>
<dbReference type="Proteomes" id="UP001499933">
    <property type="component" value="Unassembled WGS sequence"/>
</dbReference>
<evidence type="ECO:0000313" key="3">
    <source>
        <dbReference type="Proteomes" id="UP001499933"/>
    </source>
</evidence>
<dbReference type="GO" id="GO:0016787">
    <property type="term" value="F:hydrolase activity"/>
    <property type="evidence" value="ECO:0007669"/>
    <property type="project" value="UniProtKB-KW"/>
</dbReference>
<name>A0ABP5CD32_9MICO</name>
<dbReference type="InterPro" id="IPR012341">
    <property type="entry name" value="6hp_glycosidase-like_sf"/>
</dbReference>
<sequence length="426" mass="46413">MIKLRSGRFLPHGLLKPLTVTLALTCLACGLGGRSGADASPTPGEFRQTSLAAVSTTLPTDSQIVAKMRLVGDYFIANGAVQVQAWPTEALEAMSTKNTDWHSAVLLHGITLLKDATGDTKYDLPRKNWADRGKWRPFGNTGDGTITTHPDHLAAGLTYYDLKATVYPTADLSYFDSQMAANMRDPVNRFTWVDTAWMMMPTYVAWYTKTGNTGYLTRAFDEYHNLKERGLWNSTTKLWYRDTRFAGANAIRLSNGKELVWSRGNGWMFAALARVLPKIPTTGADHAEYLSTFRAMAAKLITLQNANDGFWRANLADGSSTAICPIKTSPSTFSGENGCANPETSGTALFVYGLARGINNGYLSSTTYKPYVAKAWNGMLTAVSTKGVLGYCQGVGDRPSAAASNESYDFCVGAFLMAGRQVQLMP</sequence>
<keyword evidence="1 2" id="KW-0378">Hydrolase</keyword>
<reference evidence="3" key="1">
    <citation type="journal article" date="2019" name="Int. J. Syst. Evol. Microbiol.">
        <title>The Global Catalogue of Microorganisms (GCM) 10K type strain sequencing project: providing services to taxonomists for standard genome sequencing and annotation.</title>
        <authorList>
            <consortium name="The Broad Institute Genomics Platform"/>
            <consortium name="The Broad Institute Genome Sequencing Center for Infectious Disease"/>
            <person name="Wu L."/>
            <person name="Ma J."/>
        </authorList>
    </citation>
    <scope>NUCLEOTIDE SEQUENCE [LARGE SCALE GENOMIC DNA]</scope>
    <source>
        <strain evidence="3">JCM 14901</strain>
    </source>
</reference>
<proteinExistence type="predicted"/>
<dbReference type="SUPFAM" id="SSF48208">
    <property type="entry name" value="Six-hairpin glycosidases"/>
    <property type="match status" value="1"/>
</dbReference>
<dbReference type="PANTHER" id="PTHR33886">
    <property type="entry name" value="UNSATURATED RHAMNOGALACTURONAN HYDROLASE (EUROFUNG)"/>
    <property type="match status" value="1"/>
</dbReference>
<dbReference type="InterPro" id="IPR052043">
    <property type="entry name" value="PolySaccharide_Degr_Enz"/>
</dbReference>
<dbReference type="PANTHER" id="PTHR33886:SF8">
    <property type="entry name" value="UNSATURATED RHAMNOGALACTURONAN HYDROLASE (EUROFUNG)"/>
    <property type="match status" value="1"/>
</dbReference>
<organism evidence="2 3">
    <name type="scientific">Microbacterium deminutum</name>
    <dbReference type="NCBI Taxonomy" id="344164"/>
    <lineage>
        <taxon>Bacteria</taxon>
        <taxon>Bacillati</taxon>
        <taxon>Actinomycetota</taxon>
        <taxon>Actinomycetes</taxon>
        <taxon>Micrococcales</taxon>
        <taxon>Microbacteriaceae</taxon>
        <taxon>Microbacterium</taxon>
    </lineage>
</organism>
<dbReference type="EMBL" id="BAAAOG010000005">
    <property type="protein sequence ID" value="GAA1962072.1"/>
    <property type="molecule type" value="Genomic_DNA"/>
</dbReference>
<evidence type="ECO:0000256" key="1">
    <source>
        <dbReference type="ARBA" id="ARBA00022801"/>
    </source>
</evidence>
<keyword evidence="3" id="KW-1185">Reference proteome</keyword>
<evidence type="ECO:0000313" key="2">
    <source>
        <dbReference type="EMBL" id="GAA1962072.1"/>
    </source>
</evidence>
<accession>A0ABP5CD32</accession>
<comment type="caution">
    <text evidence="2">The sequence shown here is derived from an EMBL/GenBank/DDBJ whole genome shotgun (WGS) entry which is preliminary data.</text>
</comment>
<dbReference type="InterPro" id="IPR010905">
    <property type="entry name" value="Glyco_hydro_88"/>
</dbReference>
<dbReference type="Pfam" id="PF07470">
    <property type="entry name" value="Glyco_hydro_88"/>
    <property type="match status" value="1"/>
</dbReference>
<protein>
    <submittedName>
        <fullName evidence="2">Glycoside hydrolase family 88 protein</fullName>
    </submittedName>
</protein>
<dbReference type="InterPro" id="IPR008928">
    <property type="entry name" value="6-hairpin_glycosidase_sf"/>
</dbReference>
<dbReference type="Gene3D" id="1.50.10.10">
    <property type="match status" value="1"/>
</dbReference>